<organism evidence="2 3">
    <name type="scientific">Paralvinella palmiformis</name>
    <dbReference type="NCBI Taxonomy" id="53620"/>
    <lineage>
        <taxon>Eukaryota</taxon>
        <taxon>Metazoa</taxon>
        <taxon>Spiralia</taxon>
        <taxon>Lophotrochozoa</taxon>
        <taxon>Annelida</taxon>
        <taxon>Polychaeta</taxon>
        <taxon>Sedentaria</taxon>
        <taxon>Canalipalpata</taxon>
        <taxon>Terebellida</taxon>
        <taxon>Terebelliformia</taxon>
        <taxon>Alvinellidae</taxon>
        <taxon>Paralvinella</taxon>
    </lineage>
</organism>
<dbReference type="Pfam" id="PF23198">
    <property type="entry name" value="PDE8A_N"/>
    <property type="match status" value="1"/>
</dbReference>
<dbReference type="SUPFAM" id="SSF55785">
    <property type="entry name" value="PYP-like sensor domain (PAS domain)"/>
    <property type="match status" value="1"/>
</dbReference>
<dbReference type="InterPro" id="IPR035965">
    <property type="entry name" value="PAS-like_dom_sf"/>
</dbReference>
<dbReference type="InterPro" id="IPR000014">
    <property type="entry name" value="PAS"/>
</dbReference>
<name>A0AAD9K4L6_9ANNE</name>
<evidence type="ECO:0000313" key="2">
    <source>
        <dbReference type="EMBL" id="KAK2164838.1"/>
    </source>
</evidence>
<evidence type="ECO:0000259" key="1">
    <source>
        <dbReference type="PROSITE" id="PS50112"/>
    </source>
</evidence>
<keyword evidence="3" id="KW-1185">Reference proteome</keyword>
<dbReference type="EMBL" id="JAODUP010000058">
    <property type="protein sequence ID" value="KAK2164838.1"/>
    <property type="molecule type" value="Genomic_DNA"/>
</dbReference>
<dbReference type="Gene3D" id="3.30.450.20">
    <property type="entry name" value="PAS domain"/>
    <property type="match status" value="1"/>
</dbReference>
<feature type="domain" description="PAS" evidence="1">
    <location>
        <begin position="115"/>
        <end position="139"/>
    </location>
</feature>
<accession>A0AAD9K4L6</accession>
<gene>
    <name evidence="2" type="ORF">LSH36_58g11022</name>
</gene>
<comment type="caution">
    <text evidence="2">The sequence shown here is derived from an EMBL/GenBank/DDBJ whole genome shotgun (WGS) entry which is preliminary data.</text>
</comment>
<dbReference type="AlphaFoldDB" id="A0AAD9K4L6"/>
<dbReference type="NCBIfam" id="TIGR00229">
    <property type="entry name" value="sensory_box"/>
    <property type="match status" value="1"/>
</dbReference>
<evidence type="ECO:0000313" key="3">
    <source>
        <dbReference type="Proteomes" id="UP001208570"/>
    </source>
</evidence>
<sequence>MNSFSLGGRDRKREEPTMNACINYDDLRLEDYSCSGQQQSVPNPGTNVTSTAKLNRLENRPGVYERYLAIMLLFGKEDAQSDGFLWAAERAGYRCNVVRSEADARDCYRNKPHDYVNPTFEKMFGFTSSEIIGKDIRELSNGDRKRPDINDDMVSYLKKGQTWEGVITSSRKSGDSLSHHCHVTPVLGQNGTTFPITNPASSPDPINKICLRPAYARTCTHAHTHTHTHSL</sequence>
<dbReference type="InterPro" id="IPR057304">
    <property type="entry name" value="PDE8-like_REC_N"/>
</dbReference>
<dbReference type="CDD" id="cd00130">
    <property type="entry name" value="PAS"/>
    <property type="match status" value="1"/>
</dbReference>
<dbReference type="Proteomes" id="UP001208570">
    <property type="component" value="Unassembled WGS sequence"/>
</dbReference>
<dbReference type="PROSITE" id="PS50112">
    <property type="entry name" value="PAS"/>
    <property type="match status" value="1"/>
</dbReference>
<proteinExistence type="predicted"/>
<reference evidence="2" key="1">
    <citation type="journal article" date="2023" name="Mol. Biol. Evol.">
        <title>Third-Generation Sequencing Reveals the Adaptive Role of the Epigenome in Three Deep-Sea Polychaetes.</title>
        <authorList>
            <person name="Perez M."/>
            <person name="Aroh O."/>
            <person name="Sun Y."/>
            <person name="Lan Y."/>
            <person name="Juniper S.K."/>
            <person name="Young C.R."/>
            <person name="Angers B."/>
            <person name="Qian P.Y."/>
        </authorList>
    </citation>
    <scope>NUCLEOTIDE SEQUENCE</scope>
    <source>
        <strain evidence="2">P08H-3</strain>
    </source>
</reference>
<protein>
    <recommendedName>
        <fullName evidence="1">PAS domain-containing protein</fullName>
    </recommendedName>
</protein>